<dbReference type="GO" id="GO:0009307">
    <property type="term" value="P:DNA restriction-modification system"/>
    <property type="evidence" value="ECO:0007669"/>
    <property type="project" value="UniProtKB-KW"/>
</dbReference>
<dbReference type="PANTHER" id="PTHR30195">
    <property type="entry name" value="TYPE I SITE-SPECIFIC DEOXYRIBONUCLEASE PROTEIN SUBUNIT M AND R"/>
    <property type="match status" value="1"/>
</dbReference>
<dbReference type="Gene3D" id="3.90.1570.50">
    <property type="match status" value="1"/>
</dbReference>
<evidence type="ECO:0000256" key="2">
    <source>
        <dbReference type="ARBA" id="ARBA00008598"/>
    </source>
</evidence>
<keyword evidence="9 11" id="KW-0067">ATP-binding</keyword>
<name>U7QJ76_9CYAN</name>
<comment type="similarity">
    <text evidence="2 11">Belongs to the HsdR family.</text>
</comment>
<evidence type="ECO:0000256" key="12">
    <source>
        <dbReference type="SAM" id="Coils"/>
    </source>
</evidence>
<evidence type="ECO:0000256" key="6">
    <source>
        <dbReference type="ARBA" id="ARBA00022747"/>
    </source>
</evidence>
<gene>
    <name evidence="14" type="primary">hsdR</name>
    <name evidence="14" type="ORF">M595_2698</name>
</gene>
<dbReference type="Proteomes" id="UP000017127">
    <property type="component" value="Unassembled WGS sequence"/>
</dbReference>
<evidence type="ECO:0000256" key="8">
    <source>
        <dbReference type="ARBA" id="ARBA00022801"/>
    </source>
</evidence>
<dbReference type="GO" id="GO:0003677">
    <property type="term" value="F:DNA binding"/>
    <property type="evidence" value="ECO:0007669"/>
    <property type="project" value="UniProtKB-KW"/>
</dbReference>
<dbReference type="InterPro" id="IPR040980">
    <property type="entry name" value="SWI2_SNF2"/>
</dbReference>
<dbReference type="EMBL" id="AUZM01000023">
    <property type="protein sequence ID" value="ERT07342.1"/>
    <property type="molecule type" value="Genomic_DNA"/>
</dbReference>
<dbReference type="GO" id="GO:0009035">
    <property type="term" value="F:type I site-specific deoxyribonuclease activity"/>
    <property type="evidence" value="ECO:0007669"/>
    <property type="project" value="UniProtKB-EC"/>
</dbReference>
<evidence type="ECO:0000256" key="11">
    <source>
        <dbReference type="RuleBase" id="RU364115"/>
    </source>
</evidence>
<comment type="catalytic activity">
    <reaction evidence="1 11">
        <text>Endonucleolytic cleavage of DNA to give random double-stranded fragments with terminal 5'-phosphates, ATP is simultaneously hydrolyzed.</text>
        <dbReference type="EC" id="3.1.21.3"/>
    </reaction>
</comment>
<keyword evidence="6 11" id="KW-0680">Restriction system</keyword>
<dbReference type="SMART" id="SM00487">
    <property type="entry name" value="DEXDc"/>
    <property type="match status" value="1"/>
</dbReference>
<dbReference type="PANTHER" id="PTHR30195:SF15">
    <property type="entry name" value="TYPE I RESTRICTION ENZYME HINDI ENDONUCLEASE SUBUNIT"/>
    <property type="match status" value="1"/>
</dbReference>
<keyword evidence="10 11" id="KW-0238">DNA-binding</keyword>
<dbReference type="SUPFAM" id="SSF52540">
    <property type="entry name" value="P-loop containing nucleoside triphosphate hydrolases"/>
    <property type="match status" value="2"/>
</dbReference>
<evidence type="ECO:0000256" key="7">
    <source>
        <dbReference type="ARBA" id="ARBA00022759"/>
    </source>
</evidence>
<dbReference type="InterPro" id="IPR007409">
    <property type="entry name" value="Restrct_endonuc_type1_HsdR_N"/>
</dbReference>
<reference evidence="14 15" key="1">
    <citation type="journal article" date="2013" name="Front. Microbiol.">
        <title>Comparative genomic analyses of the cyanobacterium, Lyngbya aestuarii BL J, a powerful hydrogen producer.</title>
        <authorList>
            <person name="Kothari A."/>
            <person name="Vaughn M."/>
            <person name="Garcia-Pichel F."/>
        </authorList>
    </citation>
    <scope>NUCLEOTIDE SEQUENCE [LARGE SCALE GENOMIC DNA]</scope>
    <source>
        <strain evidence="14 15">BL J</strain>
    </source>
</reference>
<evidence type="ECO:0000256" key="5">
    <source>
        <dbReference type="ARBA" id="ARBA00022741"/>
    </source>
</evidence>
<evidence type="ECO:0000256" key="3">
    <source>
        <dbReference type="ARBA" id="ARBA00011296"/>
    </source>
</evidence>
<dbReference type="PATRIC" id="fig|1348334.3.peg.2611"/>
<feature type="coiled-coil region" evidence="12">
    <location>
        <begin position="914"/>
        <end position="948"/>
    </location>
</feature>
<dbReference type="InterPro" id="IPR004473">
    <property type="entry name" value="Restrct_endonuc_typeI_HsdR"/>
</dbReference>
<evidence type="ECO:0000256" key="4">
    <source>
        <dbReference type="ARBA" id="ARBA00022722"/>
    </source>
</evidence>
<accession>U7QJ76</accession>
<comment type="function">
    <text evidence="11">Subunit R is required for both nuclease and ATPase activities, but not for modification.</text>
</comment>
<evidence type="ECO:0000256" key="1">
    <source>
        <dbReference type="ARBA" id="ARBA00000851"/>
    </source>
</evidence>
<comment type="caution">
    <text evidence="14">The sequence shown here is derived from an EMBL/GenBank/DDBJ whole genome shotgun (WGS) entry which is preliminary data.</text>
</comment>
<dbReference type="GO" id="GO:0005524">
    <property type="term" value="F:ATP binding"/>
    <property type="evidence" value="ECO:0007669"/>
    <property type="project" value="UniProtKB-KW"/>
</dbReference>
<dbReference type="Pfam" id="PF22679">
    <property type="entry name" value="T1R_D3-like"/>
    <property type="match status" value="1"/>
</dbReference>
<keyword evidence="4" id="KW-0540">Nuclease</keyword>
<dbReference type="Pfam" id="PF04313">
    <property type="entry name" value="HSDR_N"/>
    <property type="match status" value="1"/>
</dbReference>
<sequence length="1037" mass="119219">MIGEKEIVTQNRIIQLFQNQLGYTYLGNWQYRENNRNIETELLTQWLTKQGINQTLINKTLRELGQAAALGDIQNLYDANKAVYSLLRYGVKVKEGKDKQTETVWLIDWKHPENNHFAIAEEVTVQGKNKKRPDIVIYVNGIALGVLELKRSSVSVSQGIRQNLDNQTKEFIRPFFTTQQLLMAGNNSEGLRYGTIETPEKYYLEWKEAEEVRSQKSEVRSLESEVSKLDWHLSLLCNKSRFLEIIHNFTIFDKGTKKICRHNQYFGIKKAQEFLQRREGGIIWHTQGSGKSLTMVWLAKWLRENITGARVLIITDRIELDEQIEGIFLGVEENIYKTQNGDDLITTLNQSAPWLICSLIHKFGSREEKEIKKATDQFIRDLQSQHFTPKGNIFVFVDECHRTQSGKLHGAMKKILPDAVFIGFTGTPLLKQDKQKSVEVFGQYIHTYKFDEAITDGVVLDLRYEARDIDQYLTSQEKVDQWFEAKTRGLSESAKTQIKKKWGTMQNVLSSKSRLEQIVSDILLDMEIKPRLMDGRGNAMLVCSSIYQACKVYELFAVTDLAGKCAIITSYQPSVQSIKGEATGAGDTEKLHQYRIYRQMLANYFNVSEDEAIKRADKFEEQVRERFVKEPGQMRLLIVVDKLLTGFDAPSATYLYIDKKMRDHNLFQAVCRVNRLDGEDKEYGYIVDYKDLFKQLQGAVTDYTNEALDGYDAADVQGLLSDRLEKGRERLEETLEIVRALCEPVSPPRDFREYQRYFCAEDTGDKTALANNAGKRVHLYQSVNALVRAYANIANDTIKIGYTAAEANDIKAEVKHYQYMRDEIKLASGDSVDMKAYEPAMRHLLDTYIRAEHSEVVSNFADLGLIQLIVKNGLGILEQLPDNMKTDQEAMAETIENNMRKIIIDETPVNPKYYEEMSELLDALIQERRQAASNYQEYLAKIQRLATQIVSPETASESNYPPDLNTPGKRSLYDNLGKDEDLAIRVDKTILSTKKESWIGNRFKEREIKNAIKKIIGNCDIDVKDLLELIKNHDEYK</sequence>
<dbReference type="PROSITE" id="PS51192">
    <property type="entry name" value="HELICASE_ATP_BIND_1"/>
    <property type="match status" value="1"/>
</dbReference>
<dbReference type="InterPro" id="IPR014001">
    <property type="entry name" value="Helicase_ATP-bd"/>
</dbReference>
<dbReference type="AlphaFoldDB" id="U7QJ76"/>
<dbReference type="CDD" id="cd18030">
    <property type="entry name" value="DEXHc_RE_I_HsdR"/>
    <property type="match status" value="1"/>
</dbReference>
<evidence type="ECO:0000256" key="10">
    <source>
        <dbReference type="ARBA" id="ARBA00023125"/>
    </source>
</evidence>
<dbReference type="InterPro" id="IPR051268">
    <property type="entry name" value="Type-I_R_enzyme_R_subunit"/>
</dbReference>
<dbReference type="Pfam" id="PF18766">
    <property type="entry name" value="SWI2_SNF2"/>
    <property type="match status" value="1"/>
</dbReference>
<evidence type="ECO:0000256" key="9">
    <source>
        <dbReference type="ARBA" id="ARBA00022840"/>
    </source>
</evidence>
<evidence type="ECO:0000313" key="14">
    <source>
        <dbReference type="EMBL" id="ERT07342.1"/>
    </source>
</evidence>
<keyword evidence="15" id="KW-1185">Reference proteome</keyword>
<dbReference type="EC" id="3.1.21.3" evidence="11"/>
<evidence type="ECO:0000259" key="13">
    <source>
        <dbReference type="PROSITE" id="PS51192"/>
    </source>
</evidence>
<evidence type="ECO:0000313" key="15">
    <source>
        <dbReference type="Proteomes" id="UP000017127"/>
    </source>
</evidence>
<keyword evidence="7" id="KW-0255">Endonuclease</keyword>
<keyword evidence="8 11" id="KW-0378">Hydrolase</keyword>
<dbReference type="RefSeq" id="WP_023066515.1">
    <property type="nucleotide sequence ID" value="NZ_AUZM01000023.1"/>
</dbReference>
<dbReference type="OrthoDB" id="9758243at2"/>
<dbReference type="CDD" id="cd18800">
    <property type="entry name" value="SF2_C_EcoR124I-like"/>
    <property type="match status" value="1"/>
</dbReference>
<dbReference type="InterPro" id="IPR055180">
    <property type="entry name" value="HsdR_RecA-like_helicase_dom_2"/>
</dbReference>
<dbReference type="CDD" id="cd22332">
    <property type="entry name" value="HsdR_N"/>
    <property type="match status" value="1"/>
</dbReference>
<protein>
    <recommendedName>
        <fullName evidence="11">Type I restriction enzyme endonuclease subunit</fullName>
        <shortName evidence="11">R protein</shortName>
        <ecNumber evidence="11">3.1.21.3</ecNumber>
    </recommendedName>
</protein>
<keyword evidence="12" id="KW-0175">Coiled coil</keyword>
<proteinExistence type="inferred from homology"/>
<feature type="domain" description="Helicase ATP-binding" evidence="13">
    <location>
        <begin position="272"/>
        <end position="446"/>
    </location>
</feature>
<keyword evidence="5 11" id="KW-0547">Nucleotide-binding</keyword>
<dbReference type="InterPro" id="IPR027417">
    <property type="entry name" value="P-loop_NTPase"/>
</dbReference>
<dbReference type="Gene3D" id="3.40.50.300">
    <property type="entry name" value="P-loop containing nucleotide triphosphate hydrolases"/>
    <property type="match status" value="2"/>
</dbReference>
<comment type="subunit">
    <text evidence="3 11">The type I restriction/modification system is composed of three polypeptides R, M and S.</text>
</comment>
<dbReference type="NCBIfam" id="TIGR00348">
    <property type="entry name" value="hsdR"/>
    <property type="match status" value="1"/>
</dbReference>
<organism evidence="14 15">
    <name type="scientific">Lyngbya aestuarii BL J</name>
    <dbReference type="NCBI Taxonomy" id="1348334"/>
    <lineage>
        <taxon>Bacteria</taxon>
        <taxon>Bacillati</taxon>
        <taxon>Cyanobacteriota</taxon>
        <taxon>Cyanophyceae</taxon>
        <taxon>Oscillatoriophycideae</taxon>
        <taxon>Oscillatoriales</taxon>
        <taxon>Microcoleaceae</taxon>
        <taxon>Lyngbya</taxon>
    </lineage>
</organism>